<reference evidence="3" key="1">
    <citation type="submission" date="2014-11" db="EMBL/GenBank/DDBJ databases">
        <authorList>
            <person name="Wibberg D."/>
        </authorList>
    </citation>
    <scope>NUCLEOTIDE SEQUENCE [LARGE SCALE GENOMIC DNA]</scope>
    <source>
        <strain evidence="3">L3</strain>
    </source>
</reference>
<dbReference type="InterPro" id="IPR032466">
    <property type="entry name" value="Metal_Hydrolase"/>
</dbReference>
<dbReference type="Gene3D" id="3.20.20.140">
    <property type="entry name" value="Metal-dependent hydrolases"/>
    <property type="match status" value="1"/>
</dbReference>
<organism evidence="2 3">
    <name type="scientific">Defluviitoga tunisiensis</name>
    <dbReference type="NCBI Taxonomy" id="1006576"/>
    <lineage>
        <taxon>Bacteria</taxon>
        <taxon>Thermotogati</taxon>
        <taxon>Thermotogota</taxon>
        <taxon>Thermotogae</taxon>
        <taxon>Petrotogales</taxon>
        <taxon>Petrotogaceae</taxon>
        <taxon>Defluviitoga</taxon>
    </lineage>
</organism>
<keyword evidence="3" id="KW-1185">Reference proteome</keyword>
<dbReference type="InterPro" id="IPR013108">
    <property type="entry name" value="Amidohydro_3"/>
</dbReference>
<dbReference type="STRING" id="1006576.DTL3_0476"/>
<dbReference type="GO" id="GO:0016787">
    <property type="term" value="F:hydrolase activity"/>
    <property type="evidence" value="ECO:0007669"/>
    <property type="project" value="UniProtKB-KW"/>
</dbReference>
<evidence type="ECO:0000259" key="1">
    <source>
        <dbReference type="Pfam" id="PF07969"/>
    </source>
</evidence>
<dbReference type="AlphaFoldDB" id="A0A0C7P1F8"/>
<dbReference type="OrthoDB" id="9767366at2"/>
<dbReference type="PANTHER" id="PTHR22642:SF2">
    <property type="entry name" value="PROTEIN LONG AFTER FAR-RED 3"/>
    <property type="match status" value="1"/>
</dbReference>
<dbReference type="HOGENOM" id="CLU_009942_3_1_0"/>
<dbReference type="Proteomes" id="UP000032809">
    <property type="component" value="Chromosome I"/>
</dbReference>
<dbReference type="RefSeq" id="WP_045087361.1">
    <property type="nucleotide sequence ID" value="NZ_LN824141.1"/>
</dbReference>
<dbReference type="PATRIC" id="fig|1006576.9.peg.468"/>
<feature type="domain" description="Amidohydrolase 3" evidence="1">
    <location>
        <begin position="25"/>
        <end position="368"/>
    </location>
</feature>
<proteinExistence type="predicted"/>
<dbReference type="PANTHER" id="PTHR22642">
    <property type="entry name" value="IMIDAZOLONEPROPIONASE"/>
    <property type="match status" value="1"/>
</dbReference>
<evidence type="ECO:0000313" key="2">
    <source>
        <dbReference type="EMBL" id="CEP77799.1"/>
    </source>
</evidence>
<keyword evidence="2" id="KW-0378">Hydrolase</keyword>
<accession>A0A0C7P1F8</accession>
<gene>
    <name evidence="2" type="ORF">DTL3_0476</name>
</gene>
<name>A0A0C7P1F8_DEFTU</name>
<dbReference type="Pfam" id="PF07969">
    <property type="entry name" value="Amidohydro_3"/>
    <property type="match status" value="1"/>
</dbReference>
<dbReference type="KEGG" id="dtn:DTL3_0476"/>
<dbReference type="EMBL" id="LN824141">
    <property type="protein sequence ID" value="CEP77799.1"/>
    <property type="molecule type" value="Genomic_DNA"/>
</dbReference>
<sequence>MYILQKDGRFHYINTRLNNRSYITPFVTDTHLHVLGLGEKLYFPSLESKNLKEIEDIIEKLLKNNPKEIILRGWSEEFAKPSKLFLDNIANNLPIILVRRCSHLAFVNSKVLEIVDFSDCREYVDYVNGIVKEKALEKIYAIIDSPTYTTEIWNHAKDYLLDKGYGYVHSDDLHGLYKDELPFKPTDNLKVYEKVAVTNYEQLISYQKDGYFDKFSCVKIYLDGSLGARTAYLLEKYNDDENNFGIKLWKDEELIKVLDFCEKNNLHLAVHAIGDGAIEQLLYVFEKVKPRLVHRVIHAMVMSNDQIERIKKLNLIVDIQPQFIESDKGFINNRLGRNVDKAFNFSKLYKTGIPLFISSDAPVEDPDWIRDLIRLDKLGIPYCYSLYQITYAPEFIDNFDRGSTISEQALIFNDNPFNQISVPKVYNNK</sequence>
<protein>
    <submittedName>
        <fullName evidence="2">Putative YtcJ_like metal dependent amidohydrolases</fullName>
    </submittedName>
</protein>
<dbReference type="SUPFAM" id="SSF51556">
    <property type="entry name" value="Metallo-dependent hydrolases"/>
    <property type="match status" value="1"/>
</dbReference>
<dbReference type="Gene3D" id="3.10.310.70">
    <property type="match status" value="1"/>
</dbReference>
<evidence type="ECO:0000313" key="3">
    <source>
        <dbReference type="Proteomes" id="UP000032809"/>
    </source>
</evidence>